<keyword evidence="5" id="KW-1185">Reference proteome</keyword>
<accession>A0A346NN83</accession>
<proteinExistence type="predicted"/>
<evidence type="ECO:0000256" key="1">
    <source>
        <dbReference type="ARBA" id="ARBA00022723"/>
    </source>
</evidence>
<dbReference type="KEGG" id="salm:D0Y50_11895"/>
<evidence type="ECO:0000259" key="3">
    <source>
        <dbReference type="Pfam" id="PF07883"/>
    </source>
</evidence>
<evidence type="ECO:0000313" key="4">
    <source>
        <dbReference type="EMBL" id="AXR06990.1"/>
    </source>
</evidence>
<keyword evidence="1" id="KW-0479">Metal-binding</keyword>
<dbReference type="GO" id="GO:0046872">
    <property type="term" value="F:metal ion binding"/>
    <property type="evidence" value="ECO:0007669"/>
    <property type="project" value="UniProtKB-KW"/>
</dbReference>
<feature type="domain" description="Cupin type-2" evidence="3">
    <location>
        <begin position="63"/>
        <end position="129"/>
    </location>
</feature>
<dbReference type="RefSeq" id="WP_117317144.1">
    <property type="nucleotide sequence ID" value="NZ_CP031769.1"/>
</dbReference>
<feature type="chain" id="PRO_5016880834" evidence="2">
    <location>
        <begin position="22"/>
        <end position="147"/>
    </location>
</feature>
<keyword evidence="2" id="KW-0732">Signal</keyword>
<gene>
    <name evidence="4" type="ORF">D0Y50_11895</name>
</gene>
<dbReference type="PANTHER" id="PTHR35848:SF6">
    <property type="entry name" value="CUPIN TYPE-2 DOMAIN-CONTAINING PROTEIN"/>
    <property type="match status" value="1"/>
</dbReference>
<dbReference type="Proteomes" id="UP000262073">
    <property type="component" value="Chromosome"/>
</dbReference>
<dbReference type="OrthoDB" id="9806121at2"/>
<dbReference type="InterPro" id="IPR014710">
    <property type="entry name" value="RmlC-like_jellyroll"/>
</dbReference>
<dbReference type="EMBL" id="CP031769">
    <property type="protein sequence ID" value="AXR06990.1"/>
    <property type="molecule type" value="Genomic_DNA"/>
</dbReference>
<dbReference type="Gene3D" id="2.60.120.10">
    <property type="entry name" value="Jelly Rolls"/>
    <property type="match status" value="1"/>
</dbReference>
<dbReference type="PANTHER" id="PTHR35848">
    <property type="entry name" value="OXALATE-BINDING PROTEIN"/>
    <property type="match status" value="1"/>
</dbReference>
<dbReference type="Pfam" id="PF07883">
    <property type="entry name" value="Cupin_2"/>
    <property type="match status" value="1"/>
</dbReference>
<protein>
    <submittedName>
        <fullName evidence="4">Cupin domain-containing protein</fullName>
    </submittedName>
</protein>
<organism evidence="4 5">
    <name type="scientific">Salinimonas sediminis</name>
    <dbReference type="NCBI Taxonomy" id="2303538"/>
    <lineage>
        <taxon>Bacteria</taxon>
        <taxon>Pseudomonadati</taxon>
        <taxon>Pseudomonadota</taxon>
        <taxon>Gammaproteobacteria</taxon>
        <taxon>Alteromonadales</taxon>
        <taxon>Alteromonadaceae</taxon>
        <taxon>Alteromonas/Salinimonas group</taxon>
        <taxon>Salinimonas</taxon>
    </lineage>
</organism>
<name>A0A346NN83_9ALTE</name>
<evidence type="ECO:0000256" key="2">
    <source>
        <dbReference type="SAM" id="SignalP"/>
    </source>
</evidence>
<dbReference type="InterPro" id="IPR011051">
    <property type="entry name" value="RmlC_Cupin_sf"/>
</dbReference>
<reference evidence="4 5" key="1">
    <citation type="submission" date="2018-08" db="EMBL/GenBank/DDBJ databases">
        <title>Salinimonas sediminis sp. nov., a piezophilic bacterium isolated from a deep-sea sediment sample from the New Britain Trench.</title>
        <authorList>
            <person name="Cao J."/>
        </authorList>
    </citation>
    <scope>NUCLEOTIDE SEQUENCE [LARGE SCALE GENOMIC DNA]</scope>
    <source>
        <strain evidence="4 5">N102</strain>
    </source>
</reference>
<sequence length="147" mass="16081">MRLFLPLYGSALLLMSAGLSAAQPDSQIMPQAEAFIEKGEGWVFRRYFNHDTPSTRQVITGSATIMPGAEIHPPHEHAEEEYLMVTKGTGTWTVNGKDMAADTGDLLYAAPWEPHGIRNTGDTPLEFVVFKYHGKGVPVPEKPAGSK</sequence>
<dbReference type="AlphaFoldDB" id="A0A346NN83"/>
<dbReference type="InterPro" id="IPR013096">
    <property type="entry name" value="Cupin_2"/>
</dbReference>
<dbReference type="SUPFAM" id="SSF51182">
    <property type="entry name" value="RmlC-like cupins"/>
    <property type="match status" value="1"/>
</dbReference>
<dbReference type="InterPro" id="IPR051610">
    <property type="entry name" value="GPI/OXD"/>
</dbReference>
<evidence type="ECO:0000313" key="5">
    <source>
        <dbReference type="Proteomes" id="UP000262073"/>
    </source>
</evidence>
<feature type="signal peptide" evidence="2">
    <location>
        <begin position="1"/>
        <end position="21"/>
    </location>
</feature>